<protein>
    <submittedName>
        <fullName evidence="1">Uncharacterized protein</fullName>
    </submittedName>
</protein>
<sequence>MPYFVYRIENLPIRRLEKLSVFEVFKEASAFAKQQRASQTLPEGVIIKVIYAENELVAEDLLSQVREAPPRIGDDY</sequence>
<accession>A0ABV0EE72</accession>
<name>A0ABV0EE72_9BURK</name>
<gene>
    <name evidence="1" type="ORF">V6E02_02690</name>
</gene>
<dbReference type="EMBL" id="JBAJEX010000001">
    <property type="protein sequence ID" value="MEO1766122.1"/>
    <property type="molecule type" value="Genomic_DNA"/>
</dbReference>
<evidence type="ECO:0000313" key="1">
    <source>
        <dbReference type="EMBL" id="MEO1766122.1"/>
    </source>
</evidence>
<dbReference type="RefSeq" id="WP_347306871.1">
    <property type="nucleotide sequence ID" value="NZ_JBAJEX010000001.1"/>
</dbReference>
<comment type="caution">
    <text evidence="1">The sequence shown here is derived from an EMBL/GenBank/DDBJ whole genome shotgun (WGS) entry which is preliminary data.</text>
</comment>
<keyword evidence="2" id="KW-1185">Reference proteome</keyword>
<organism evidence="1 2">
    <name type="scientific">Thiobacter aerophilum</name>
    <dbReference type="NCBI Taxonomy" id="3121275"/>
    <lineage>
        <taxon>Bacteria</taxon>
        <taxon>Pseudomonadati</taxon>
        <taxon>Pseudomonadota</taxon>
        <taxon>Betaproteobacteria</taxon>
        <taxon>Burkholderiales</taxon>
        <taxon>Thiobacteraceae</taxon>
        <taxon>Thiobacter</taxon>
    </lineage>
</organism>
<evidence type="ECO:0000313" key="2">
    <source>
        <dbReference type="Proteomes" id="UP001482231"/>
    </source>
</evidence>
<reference evidence="1 2" key="1">
    <citation type="submission" date="2024-02" db="EMBL/GenBank/DDBJ databases">
        <title>New thermophilic sulfur-oxidizing bacteria from a hot springs of the Uzon caldera (Kamchatka, Russia).</title>
        <authorList>
            <person name="Dukat A.M."/>
            <person name="Elcheninov A.G."/>
            <person name="Frolov E.N."/>
        </authorList>
    </citation>
    <scope>NUCLEOTIDE SEQUENCE [LARGE SCALE GENOMIC DNA]</scope>
    <source>
        <strain evidence="1 2">AK1</strain>
    </source>
</reference>
<dbReference type="Proteomes" id="UP001482231">
    <property type="component" value="Unassembled WGS sequence"/>
</dbReference>
<proteinExistence type="predicted"/>